<name>A0AC34G5W5_9BILA</name>
<dbReference type="Proteomes" id="UP000887579">
    <property type="component" value="Unplaced"/>
</dbReference>
<dbReference type="WBParaSite" id="ES5_v2.g25044.t1">
    <property type="protein sequence ID" value="ES5_v2.g25044.t1"/>
    <property type="gene ID" value="ES5_v2.g25044"/>
</dbReference>
<protein>
    <submittedName>
        <fullName evidence="2">Retrotransposon gag domain-containing protein</fullName>
    </submittedName>
</protein>
<organism evidence="1 2">
    <name type="scientific">Panagrolaimus sp. ES5</name>
    <dbReference type="NCBI Taxonomy" id="591445"/>
    <lineage>
        <taxon>Eukaryota</taxon>
        <taxon>Metazoa</taxon>
        <taxon>Ecdysozoa</taxon>
        <taxon>Nematoda</taxon>
        <taxon>Chromadorea</taxon>
        <taxon>Rhabditida</taxon>
        <taxon>Tylenchina</taxon>
        <taxon>Panagrolaimomorpha</taxon>
        <taxon>Panagrolaimoidea</taxon>
        <taxon>Panagrolaimidae</taxon>
        <taxon>Panagrolaimus</taxon>
    </lineage>
</organism>
<sequence length="621" mass="71410">MAVEMEGVVEVELEMSVVENEYQMKLIKMENDLKEEIKKLDLDMDMEMLLKKVKIFKAVLHKSDDIKKMIEKDNDKPEIKPLGGIENHCVKSGRFDIEIPEICDGEKTCTVIGNETTPGCNIYEEAETVKQAGSAKKTCKNGNIGANFENGKYTVFAVSCKTSIGKILDHRERKLFSDAWNSKTVKKLADHRCDYREKLNRLNPPSKTTVLYFASLKEVTKTTDFAKINFVVKQKAENYAKMYDVIDEKDTVKEPEKGSESADLKSSAPTVPLWFNTDDQKSHSTKMTEQSNQYGDLQVNEDSETSSSLSYILQQLREHQKNPAEETTAKNFIAETFTGEFELKPFTGSPLMSFESWQTQFEYSLAFIQIPPSAQQKLARLLANLQGAAKLAYEEYDDDVKQNYDQLTAALRTSFTNAAAKRNTSYALSYCRQQHDESVHDFSTRLTELVRTALDGEQPATVKAVLTFQLKEKIRDDIKSKINLHECNTYEEVLQKAINRENYVNQKAHFAKKSTPVDSNFSEEQKLKCNLHQQKHFAHENEHRRQHDPGNRSYRKNNYRNNHQHDSNRRQYESSSYSNYRTPGEQQNSSSDEYEKNSEAESFSFEVDYVHPKFHNDPVDN</sequence>
<accession>A0AC34G5W5</accession>
<evidence type="ECO:0000313" key="1">
    <source>
        <dbReference type="Proteomes" id="UP000887579"/>
    </source>
</evidence>
<reference evidence="2" key="1">
    <citation type="submission" date="2022-11" db="UniProtKB">
        <authorList>
            <consortium name="WormBaseParasite"/>
        </authorList>
    </citation>
    <scope>IDENTIFICATION</scope>
</reference>
<evidence type="ECO:0000313" key="2">
    <source>
        <dbReference type="WBParaSite" id="ES5_v2.g25044.t1"/>
    </source>
</evidence>
<proteinExistence type="predicted"/>